<dbReference type="GO" id="GO:0034198">
    <property type="term" value="P:cellular response to amino acid starvation"/>
    <property type="evidence" value="ECO:0007669"/>
    <property type="project" value="TreeGrafter"/>
</dbReference>
<dbReference type="AlphaFoldDB" id="A0AAF3EPU4"/>
<evidence type="ECO:0000256" key="3">
    <source>
        <dbReference type="ARBA" id="ARBA00008433"/>
    </source>
</evidence>
<dbReference type="GO" id="GO:0005789">
    <property type="term" value="C:endoplasmic reticulum membrane"/>
    <property type="evidence" value="ECO:0007669"/>
    <property type="project" value="UniProtKB-SubCell"/>
</dbReference>
<dbReference type="InterPro" id="IPR009348">
    <property type="entry name" value="NPR2-like"/>
</dbReference>
<evidence type="ECO:0000256" key="4">
    <source>
        <dbReference type="ARBA" id="ARBA00022502"/>
    </source>
</evidence>
<comment type="pathway">
    <text evidence="2">Glycolipid biosynthesis; glycosylphosphatidylinositol-anchor biosynthesis.</text>
</comment>
<evidence type="ECO:0000256" key="9">
    <source>
        <dbReference type="SAM" id="Phobius"/>
    </source>
</evidence>
<keyword evidence="8 9" id="KW-0472">Membrane</keyword>
<evidence type="ECO:0000256" key="5">
    <source>
        <dbReference type="ARBA" id="ARBA00022692"/>
    </source>
</evidence>
<evidence type="ECO:0000313" key="11">
    <source>
        <dbReference type="WBParaSite" id="MBELARI_LOCUS16099"/>
    </source>
</evidence>
<evidence type="ECO:0000256" key="8">
    <source>
        <dbReference type="ARBA" id="ARBA00023136"/>
    </source>
</evidence>
<evidence type="ECO:0000256" key="7">
    <source>
        <dbReference type="ARBA" id="ARBA00022989"/>
    </source>
</evidence>
<dbReference type="GO" id="GO:1904262">
    <property type="term" value="P:negative regulation of TORC1 signaling"/>
    <property type="evidence" value="ECO:0007669"/>
    <property type="project" value="TreeGrafter"/>
</dbReference>
<dbReference type="InterPro" id="IPR009580">
    <property type="entry name" value="GPI_biosynthesis_protein_Pig-F"/>
</dbReference>
<dbReference type="GO" id="GO:0006506">
    <property type="term" value="P:GPI anchor biosynthetic process"/>
    <property type="evidence" value="ECO:0007669"/>
    <property type="project" value="UniProtKB-KW"/>
</dbReference>
<name>A0AAF3EPU4_9BILA</name>
<dbReference type="Pfam" id="PF06699">
    <property type="entry name" value="PIG-F"/>
    <property type="match status" value="1"/>
</dbReference>
<accession>A0AAF3EPU4</accession>
<feature type="transmembrane region" description="Helical" evidence="9">
    <location>
        <begin position="33"/>
        <end position="58"/>
    </location>
</feature>
<dbReference type="WBParaSite" id="MBELARI_LOCUS16099">
    <property type="protein sequence ID" value="MBELARI_LOCUS16099"/>
    <property type="gene ID" value="MBELARI_LOCUS16099"/>
</dbReference>
<sequence>MKFGPKHLLSFGKAFTIAHCALVLFGAPFFEEILLTTLLSLLISCLIFWPVVVAFDVADLQEIAVILLNRDWLTKPQEKAIYTAYGTVIGAWIGVFPIPLDWDVWYQVTLSDSYHDGGVDRICELTNLVRNQSANPQTFKALLRMNAMHSSSSSSKLHPNEYIIPQVPKIKAMFFCEFDLDKGPVIRVNVEDGDFNLDDVLDSRRFASYSSALIPRDELLNKHVKIGIHTTRMKYKVMGYPVGLQKPEWFSHVPKRTAETYRREKYRFCVCIIVPHEASLDENDYVYELFVEKMTSYLLNAEIEEYFLSDRKDNNVIHDYLRVTLESINSTGEAQFQLTKKNRCYLKILPPYRGREPPDVLPHMVPIIKKDLKLTPDRMCKMDVVSYMLVPKINGIRCVKELAMCTGLDTELVTRCIKALCYFDILALAPLFLYSNNYVATEKLHDFYNDANMIQECLEFVRRRVKRKKTNEIIILQPPKFTDVFRLYLNLKIGQRLSEFVITNDPKSLFVDVRRFIQFGMIRGFLRKLSIYPIVINFCTKGSLLSKFDGTRPLEDLAVEFAIEPMELYNKLKASGKLTFITK</sequence>
<dbReference type="Proteomes" id="UP000887575">
    <property type="component" value="Unassembled WGS sequence"/>
</dbReference>
<keyword evidence="7 9" id="KW-1133">Transmembrane helix</keyword>
<evidence type="ECO:0000256" key="6">
    <source>
        <dbReference type="ARBA" id="ARBA00022824"/>
    </source>
</evidence>
<comment type="subcellular location">
    <subcellularLocation>
        <location evidence="1">Endoplasmic reticulum membrane</location>
        <topology evidence="1">Multi-pass membrane protein</topology>
    </subcellularLocation>
</comment>
<keyword evidence="6" id="KW-0256">Endoplasmic reticulum</keyword>
<dbReference type="PANTHER" id="PTHR12991">
    <property type="entry name" value="NITROGEN PERMEASE REGULATOR 2/TUMOR SUPPRESSOR CANDIDATE 4"/>
    <property type="match status" value="1"/>
</dbReference>
<organism evidence="10 11">
    <name type="scientific">Mesorhabditis belari</name>
    <dbReference type="NCBI Taxonomy" id="2138241"/>
    <lineage>
        <taxon>Eukaryota</taxon>
        <taxon>Metazoa</taxon>
        <taxon>Ecdysozoa</taxon>
        <taxon>Nematoda</taxon>
        <taxon>Chromadorea</taxon>
        <taxon>Rhabditida</taxon>
        <taxon>Rhabditina</taxon>
        <taxon>Rhabditomorpha</taxon>
        <taxon>Rhabditoidea</taxon>
        <taxon>Rhabditidae</taxon>
        <taxon>Mesorhabditinae</taxon>
        <taxon>Mesorhabditis</taxon>
    </lineage>
</organism>
<feature type="transmembrane region" description="Helical" evidence="9">
    <location>
        <begin position="79"/>
        <end position="100"/>
    </location>
</feature>
<keyword evidence="5 9" id="KW-0812">Transmembrane</keyword>
<proteinExistence type="inferred from homology"/>
<keyword evidence="10" id="KW-1185">Reference proteome</keyword>
<comment type="similarity">
    <text evidence="3">Belongs to the NPR2 family.</text>
</comment>
<dbReference type="GO" id="GO:1990130">
    <property type="term" value="C:GATOR1 complex"/>
    <property type="evidence" value="ECO:0007669"/>
    <property type="project" value="TreeGrafter"/>
</dbReference>
<dbReference type="Pfam" id="PF06218">
    <property type="entry name" value="NPR2"/>
    <property type="match status" value="1"/>
</dbReference>
<feature type="transmembrane region" description="Helical" evidence="9">
    <location>
        <begin position="7"/>
        <end position="27"/>
    </location>
</feature>
<dbReference type="GO" id="GO:0005774">
    <property type="term" value="C:vacuolar membrane"/>
    <property type="evidence" value="ECO:0007669"/>
    <property type="project" value="TreeGrafter"/>
</dbReference>
<reference evidence="11" key="1">
    <citation type="submission" date="2024-02" db="UniProtKB">
        <authorList>
            <consortium name="WormBaseParasite"/>
        </authorList>
    </citation>
    <scope>IDENTIFICATION</scope>
</reference>
<keyword evidence="4" id="KW-0337">GPI-anchor biosynthesis</keyword>
<protein>
    <submittedName>
        <fullName evidence="11">Nitrogen permease regulator 2-like protein</fullName>
    </submittedName>
</protein>
<dbReference type="GO" id="GO:0010508">
    <property type="term" value="P:positive regulation of autophagy"/>
    <property type="evidence" value="ECO:0007669"/>
    <property type="project" value="TreeGrafter"/>
</dbReference>
<evidence type="ECO:0000313" key="10">
    <source>
        <dbReference type="Proteomes" id="UP000887575"/>
    </source>
</evidence>
<evidence type="ECO:0000256" key="2">
    <source>
        <dbReference type="ARBA" id="ARBA00004687"/>
    </source>
</evidence>
<dbReference type="PANTHER" id="PTHR12991:SF10">
    <property type="entry name" value="GATOR COMPLEX PROTEIN NPRL2"/>
    <property type="match status" value="1"/>
</dbReference>
<dbReference type="GO" id="GO:0005096">
    <property type="term" value="F:GTPase activator activity"/>
    <property type="evidence" value="ECO:0007669"/>
    <property type="project" value="TreeGrafter"/>
</dbReference>
<evidence type="ECO:0000256" key="1">
    <source>
        <dbReference type="ARBA" id="ARBA00004477"/>
    </source>
</evidence>